<gene>
    <name evidence="2" type="ORF">ACFOSV_15740</name>
</gene>
<accession>A0ABV8AVP5</accession>
<name>A0ABV8AVP5_9BACT</name>
<dbReference type="Proteomes" id="UP001595805">
    <property type="component" value="Unassembled WGS sequence"/>
</dbReference>
<organism evidence="2 3">
    <name type="scientific">Algoriphagus namhaensis</name>
    <dbReference type="NCBI Taxonomy" id="915353"/>
    <lineage>
        <taxon>Bacteria</taxon>
        <taxon>Pseudomonadati</taxon>
        <taxon>Bacteroidota</taxon>
        <taxon>Cytophagia</taxon>
        <taxon>Cytophagales</taxon>
        <taxon>Cyclobacteriaceae</taxon>
        <taxon>Algoriphagus</taxon>
    </lineage>
</organism>
<evidence type="ECO:0000256" key="1">
    <source>
        <dbReference type="SAM" id="Phobius"/>
    </source>
</evidence>
<reference evidence="3" key="1">
    <citation type="journal article" date="2019" name="Int. J. Syst. Evol. Microbiol.">
        <title>The Global Catalogue of Microorganisms (GCM) 10K type strain sequencing project: providing services to taxonomists for standard genome sequencing and annotation.</title>
        <authorList>
            <consortium name="The Broad Institute Genomics Platform"/>
            <consortium name="The Broad Institute Genome Sequencing Center for Infectious Disease"/>
            <person name="Wu L."/>
            <person name="Ma J."/>
        </authorList>
    </citation>
    <scope>NUCLEOTIDE SEQUENCE [LARGE SCALE GENOMIC DNA]</scope>
    <source>
        <strain evidence="3">CCUG 60523</strain>
    </source>
</reference>
<evidence type="ECO:0000313" key="3">
    <source>
        <dbReference type="Proteomes" id="UP001595805"/>
    </source>
</evidence>
<dbReference type="InterPro" id="IPR005625">
    <property type="entry name" value="PepSY-ass_TM"/>
</dbReference>
<feature type="transmembrane region" description="Helical" evidence="1">
    <location>
        <begin position="151"/>
        <end position="173"/>
    </location>
</feature>
<keyword evidence="1" id="KW-1133">Transmembrane helix</keyword>
<protein>
    <submittedName>
        <fullName evidence="2">PepSY domain-containing protein</fullName>
    </submittedName>
</protein>
<keyword evidence="1" id="KW-0472">Membrane</keyword>
<dbReference type="EMBL" id="JBHRZS010000007">
    <property type="protein sequence ID" value="MFC3881647.1"/>
    <property type="molecule type" value="Genomic_DNA"/>
</dbReference>
<comment type="caution">
    <text evidence="2">The sequence shown here is derived from an EMBL/GenBank/DDBJ whole genome shotgun (WGS) entry which is preliminary data.</text>
</comment>
<evidence type="ECO:0000313" key="2">
    <source>
        <dbReference type="EMBL" id="MFC3881647.1"/>
    </source>
</evidence>
<sequence length="184" mass="21234">MQQEKLQVKVRRLRRMRIIHRWLGVPLMIFFLVIGITSILLAWKKKVELLPPTQSSEVQRQGEWIPTEKMLAIAITEMDSRSLSSLVDRIDIRPDKGIAKVTFEEHFTEVQIDGYSGEILSVATRHSDWIEKVHDGSIVDFYFGNTETAKLVYSSATAFGLLLMSLSGFYLWYFPKVIRKTKQG</sequence>
<keyword evidence="3" id="KW-1185">Reference proteome</keyword>
<keyword evidence="1" id="KW-0812">Transmembrane</keyword>
<feature type="transmembrane region" description="Helical" evidence="1">
    <location>
        <begin position="21"/>
        <end position="43"/>
    </location>
</feature>
<dbReference type="RefSeq" id="WP_377906994.1">
    <property type="nucleotide sequence ID" value="NZ_JBHRZS010000007.1"/>
</dbReference>
<proteinExistence type="predicted"/>
<dbReference type="Pfam" id="PF03929">
    <property type="entry name" value="PepSY_TM"/>
    <property type="match status" value="1"/>
</dbReference>